<feature type="compositionally biased region" description="Basic and acidic residues" evidence="2">
    <location>
        <begin position="658"/>
        <end position="670"/>
    </location>
</feature>
<feature type="coiled-coil region" evidence="1">
    <location>
        <begin position="459"/>
        <end position="486"/>
    </location>
</feature>
<name>A0AAN6X845_9PEZI</name>
<feature type="compositionally biased region" description="Polar residues" evidence="2">
    <location>
        <begin position="257"/>
        <end position="266"/>
    </location>
</feature>
<sequence length="775" mass="84197">MSDEGTPSGEKQLQPDGGEALSLEELTWSLPVIPGMTMSLPIPTLGLQVQISPLDNAFARAGVIGGLVPNGTTMQITAVLPRPSAPPARREASSGPSSPARPRASLPGQQRALAHVEQEEVRPSSEDAVPGVGSAGQASVNPDETSVDVSDGSDIRHGTVLEIPGLVKDGVEGVELAVEALTPAQDGETSGSVIEVFGSAEDHASNPATEASSSLVEGSGLESGDGSVKKGFGEVPEDYGSGNEHPTSVGELPASADQGSGLSSQDCATTNEVLPLTENVLASISGVSPSIHPPRTSTDQPAASAATLNASTSIHPVILDPVHQPLGPRSKGKALENISLPSSSPDETNKLDATSTTGASDVTSTAATTLHRGRQPLSSIEPPSIPEEIHLIDLEMEETRLQSEIQKLEQDLAEDRHVVRKTRETHTNKIDTLNATILQPQEKLRAMELCPEAFSNNEIVKCRTQLANHRNLLRSHEERRANVDANLRGRFTSIKQRQESLRSLIVELKTVRRKIVSLTGEERPVYTGNTDSVLPTLVAGKVIANRTGVMDLFGEEKRTIEAEKLMRRLEMQSQHDDYRRLENVQSDQQVQRNAKRKREDDDWKQREEERASKDRQRNDKRLASYNHDAGRSQGMSGFASKGWAANGAPSRQSLHRPGQQERETPSREPQHPGYHSRERQRHRRNNTRNRRRQDRQDPDREGHHASQGSGSGSGSRVDRQGPEHQHRYGSQGSGHGDLTDRQGFVHSSHLGNLRPEHRAQESNHSRAKTEPGSDY</sequence>
<keyword evidence="1" id="KW-0175">Coiled coil</keyword>
<feature type="compositionally biased region" description="Low complexity" evidence="2">
    <location>
        <begin position="212"/>
        <end position="226"/>
    </location>
</feature>
<dbReference type="AlphaFoldDB" id="A0AAN6X845"/>
<keyword evidence="4" id="KW-1185">Reference proteome</keyword>
<feature type="compositionally biased region" description="Basic and acidic residues" evidence="2">
    <location>
        <begin position="716"/>
        <end position="726"/>
    </location>
</feature>
<feature type="compositionally biased region" description="Low complexity" evidence="2">
    <location>
        <begin position="93"/>
        <end position="105"/>
    </location>
</feature>
<evidence type="ECO:0000313" key="4">
    <source>
        <dbReference type="Proteomes" id="UP001303160"/>
    </source>
</evidence>
<feature type="compositionally biased region" description="Basic residues" evidence="2">
    <location>
        <begin position="678"/>
        <end position="693"/>
    </location>
</feature>
<feature type="compositionally biased region" description="Basic and acidic residues" evidence="2">
    <location>
        <begin position="694"/>
        <end position="704"/>
    </location>
</feature>
<protein>
    <submittedName>
        <fullName evidence="3">Uncharacterized protein</fullName>
    </submittedName>
</protein>
<evidence type="ECO:0000256" key="1">
    <source>
        <dbReference type="SAM" id="Coils"/>
    </source>
</evidence>
<feature type="coiled-coil region" evidence="1">
    <location>
        <begin position="391"/>
        <end position="425"/>
    </location>
</feature>
<reference evidence="3" key="1">
    <citation type="journal article" date="2023" name="Mol. Phylogenet. Evol.">
        <title>Genome-scale phylogeny and comparative genomics of the fungal order Sordariales.</title>
        <authorList>
            <person name="Hensen N."/>
            <person name="Bonometti L."/>
            <person name="Westerberg I."/>
            <person name="Brannstrom I.O."/>
            <person name="Guillou S."/>
            <person name="Cros-Aarteil S."/>
            <person name="Calhoun S."/>
            <person name="Haridas S."/>
            <person name="Kuo A."/>
            <person name="Mondo S."/>
            <person name="Pangilinan J."/>
            <person name="Riley R."/>
            <person name="LaButti K."/>
            <person name="Andreopoulos B."/>
            <person name="Lipzen A."/>
            <person name="Chen C."/>
            <person name="Yan M."/>
            <person name="Daum C."/>
            <person name="Ng V."/>
            <person name="Clum A."/>
            <person name="Steindorff A."/>
            <person name="Ohm R.A."/>
            <person name="Martin F."/>
            <person name="Silar P."/>
            <person name="Natvig D.O."/>
            <person name="Lalanne C."/>
            <person name="Gautier V."/>
            <person name="Ament-Velasquez S.L."/>
            <person name="Kruys A."/>
            <person name="Hutchinson M.I."/>
            <person name="Powell A.J."/>
            <person name="Barry K."/>
            <person name="Miller A.N."/>
            <person name="Grigoriev I.V."/>
            <person name="Debuchy R."/>
            <person name="Gladieux P."/>
            <person name="Hiltunen Thoren M."/>
            <person name="Johannesson H."/>
        </authorList>
    </citation>
    <scope>NUCLEOTIDE SEQUENCE</scope>
    <source>
        <strain evidence="3">CBS 315.58</strain>
    </source>
</reference>
<evidence type="ECO:0000313" key="3">
    <source>
        <dbReference type="EMBL" id="KAK4195888.1"/>
    </source>
</evidence>
<comment type="caution">
    <text evidence="3">The sequence shown here is derived from an EMBL/GenBank/DDBJ whole genome shotgun (WGS) entry which is preliminary data.</text>
</comment>
<feature type="compositionally biased region" description="Polar residues" evidence="2">
    <location>
        <begin position="583"/>
        <end position="592"/>
    </location>
</feature>
<accession>A0AAN6X845</accession>
<feature type="region of interest" description="Disordered" evidence="2">
    <location>
        <begin position="327"/>
        <end position="366"/>
    </location>
</feature>
<proteinExistence type="predicted"/>
<evidence type="ECO:0000256" key="2">
    <source>
        <dbReference type="SAM" id="MobiDB-lite"/>
    </source>
</evidence>
<reference evidence="3" key="2">
    <citation type="submission" date="2023-05" db="EMBL/GenBank/DDBJ databases">
        <authorList>
            <consortium name="Lawrence Berkeley National Laboratory"/>
            <person name="Steindorff A."/>
            <person name="Hensen N."/>
            <person name="Bonometti L."/>
            <person name="Westerberg I."/>
            <person name="Brannstrom I.O."/>
            <person name="Guillou S."/>
            <person name="Cros-Aarteil S."/>
            <person name="Calhoun S."/>
            <person name="Haridas S."/>
            <person name="Kuo A."/>
            <person name="Mondo S."/>
            <person name="Pangilinan J."/>
            <person name="Riley R."/>
            <person name="Labutti K."/>
            <person name="Andreopoulos B."/>
            <person name="Lipzen A."/>
            <person name="Chen C."/>
            <person name="Yanf M."/>
            <person name="Daum C."/>
            <person name="Ng V."/>
            <person name="Clum A."/>
            <person name="Ohm R."/>
            <person name="Martin F."/>
            <person name="Silar P."/>
            <person name="Natvig D."/>
            <person name="Lalanne C."/>
            <person name="Gautier V."/>
            <person name="Ament-Velasquez S.L."/>
            <person name="Kruys A."/>
            <person name="Hutchinson M.I."/>
            <person name="Powell A.J."/>
            <person name="Barry K."/>
            <person name="Miller A.N."/>
            <person name="Grigoriev I.V."/>
            <person name="Debuchy R."/>
            <person name="Gladieux P."/>
            <person name="Thoren M.H."/>
            <person name="Johannesson H."/>
        </authorList>
    </citation>
    <scope>NUCLEOTIDE SEQUENCE</scope>
    <source>
        <strain evidence="3">CBS 315.58</strain>
    </source>
</reference>
<gene>
    <name evidence="3" type="ORF">QBC40DRAFT_258556</name>
</gene>
<feature type="compositionally biased region" description="Polar residues" evidence="2">
    <location>
        <begin position="339"/>
        <end position="366"/>
    </location>
</feature>
<feature type="region of interest" description="Disordered" evidence="2">
    <location>
        <begin position="81"/>
        <end position="153"/>
    </location>
</feature>
<organism evidence="3 4">
    <name type="scientific">Triangularia verruculosa</name>
    <dbReference type="NCBI Taxonomy" id="2587418"/>
    <lineage>
        <taxon>Eukaryota</taxon>
        <taxon>Fungi</taxon>
        <taxon>Dikarya</taxon>
        <taxon>Ascomycota</taxon>
        <taxon>Pezizomycotina</taxon>
        <taxon>Sordariomycetes</taxon>
        <taxon>Sordariomycetidae</taxon>
        <taxon>Sordariales</taxon>
        <taxon>Podosporaceae</taxon>
        <taxon>Triangularia</taxon>
    </lineage>
</organism>
<feature type="compositionally biased region" description="Basic and acidic residues" evidence="2">
    <location>
        <begin position="114"/>
        <end position="125"/>
    </location>
</feature>
<feature type="region of interest" description="Disordered" evidence="2">
    <location>
        <begin position="578"/>
        <end position="775"/>
    </location>
</feature>
<feature type="compositionally biased region" description="Basic and acidic residues" evidence="2">
    <location>
        <begin position="597"/>
        <end position="622"/>
    </location>
</feature>
<feature type="region of interest" description="Disordered" evidence="2">
    <location>
        <begin position="203"/>
        <end position="266"/>
    </location>
</feature>
<dbReference type="EMBL" id="MU863999">
    <property type="protein sequence ID" value="KAK4195888.1"/>
    <property type="molecule type" value="Genomic_DNA"/>
</dbReference>
<dbReference type="Proteomes" id="UP001303160">
    <property type="component" value="Unassembled WGS sequence"/>
</dbReference>
<feature type="compositionally biased region" description="Basic and acidic residues" evidence="2">
    <location>
        <begin position="754"/>
        <end position="775"/>
    </location>
</feature>
<feature type="compositionally biased region" description="Polar residues" evidence="2">
    <location>
        <begin position="136"/>
        <end position="148"/>
    </location>
</feature>